<evidence type="ECO:0000259" key="1">
    <source>
        <dbReference type="Pfam" id="PF00248"/>
    </source>
</evidence>
<gene>
    <name evidence="2" type="ORF">ACFFGV_05595</name>
</gene>
<reference evidence="2 3" key="1">
    <citation type="submission" date="2024-09" db="EMBL/GenBank/DDBJ databases">
        <authorList>
            <person name="Sun Q."/>
            <person name="Mori K."/>
        </authorList>
    </citation>
    <scope>NUCLEOTIDE SEQUENCE [LARGE SCALE GENOMIC DNA]</scope>
    <source>
        <strain evidence="2 3">NCAIM B.02529</strain>
    </source>
</reference>
<name>A0ABV6LL75_9BACI</name>
<keyword evidence="3" id="KW-1185">Reference proteome</keyword>
<dbReference type="PRINTS" id="PR00069">
    <property type="entry name" value="ALDKETRDTASE"/>
</dbReference>
<dbReference type="Pfam" id="PF00248">
    <property type="entry name" value="Aldo_ket_red"/>
    <property type="match status" value="1"/>
</dbReference>
<dbReference type="CDD" id="cd19086">
    <property type="entry name" value="AKR_AKR11C1"/>
    <property type="match status" value="1"/>
</dbReference>
<dbReference type="PANTHER" id="PTHR43312">
    <property type="entry name" value="D-THREO-ALDOSE 1-DEHYDROGENASE"/>
    <property type="match status" value="1"/>
</dbReference>
<dbReference type="PANTHER" id="PTHR43312:SF1">
    <property type="entry name" value="NADP-DEPENDENT OXIDOREDUCTASE DOMAIN-CONTAINING PROTEIN"/>
    <property type="match status" value="1"/>
</dbReference>
<dbReference type="Proteomes" id="UP001589836">
    <property type="component" value="Unassembled WGS sequence"/>
</dbReference>
<dbReference type="RefSeq" id="WP_377345602.1">
    <property type="nucleotide sequence ID" value="NZ_JBHLTP010000003.1"/>
</dbReference>
<protein>
    <submittedName>
        <fullName evidence="2">Aldo/keto reductase</fullName>
    </submittedName>
</protein>
<dbReference type="InterPro" id="IPR020471">
    <property type="entry name" value="AKR"/>
</dbReference>
<evidence type="ECO:0000313" key="2">
    <source>
        <dbReference type="EMBL" id="MFC0523068.1"/>
    </source>
</evidence>
<proteinExistence type="predicted"/>
<dbReference type="InterPro" id="IPR053135">
    <property type="entry name" value="AKR2_Oxidoreductase"/>
</dbReference>
<comment type="caution">
    <text evidence="2">The sequence shown here is derived from an EMBL/GenBank/DDBJ whole genome shotgun (WGS) entry which is preliminary data.</text>
</comment>
<organism evidence="2 3">
    <name type="scientific">Pontibacillus salicampi</name>
    <dbReference type="NCBI Taxonomy" id="1449801"/>
    <lineage>
        <taxon>Bacteria</taxon>
        <taxon>Bacillati</taxon>
        <taxon>Bacillota</taxon>
        <taxon>Bacilli</taxon>
        <taxon>Bacillales</taxon>
        <taxon>Bacillaceae</taxon>
        <taxon>Pontibacillus</taxon>
    </lineage>
</organism>
<dbReference type="Gene3D" id="3.20.20.100">
    <property type="entry name" value="NADP-dependent oxidoreductase domain"/>
    <property type="match status" value="1"/>
</dbReference>
<sequence length="306" mass="34624">MNKRQVGDSSLYISEMSLGCMSLGTNEAKAKEIIDGALDAGINYLDTADLYDFGENEEIVGKALKGRRDEVILGTKVGNHFNKEQKDWYWDPSKAYIKEEVKESLRRLQTDYIDLYQLHGGTMDDPIDETIEAFDELVQEGYIRYYGISSIRPNVIKQYVERSSIVSVMMQYSLLDRRPEEEILDLLHTNNISVLARGPVAKGMLSNNGIQKVEQKAQQGHLSYSHDELKNMIGNLQKHIGEERSLQALALQYVLSHPAVASAVFGASTTEQLKENISMLDAPELDPSLRAQLQQETRPIVYQNHR</sequence>
<accession>A0ABV6LL75</accession>
<dbReference type="InterPro" id="IPR023210">
    <property type="entry name" value="NADP_OxRdtase_dom"/>
</dbReference>
<evidence type="ECO:0000313" key="3">
    <source>
        <dbReference type="Proteomes" id="UP001589836"/>
    </source>
</evidence>
<dbReference type="SUPFAM" id="SSF51430">
    <property type="entry name" value="NAD(P)-linked oxidoreductase"/>
    <property type="match status" value="1"/>
</dbReference>
<feature type="domain" description="NADP-dependent oxidoreductase" evidence="1">
    <location>
        <begin position="16"/>
        <end position="288"/>
    </location>
</feature>
<dbReference type="InterPro" id="IPR036812">
    <property type="entry name" value="NAD(P)_OxRdtase_dom_sf"/>
</dbReference>
<dbReference type="EMBL" id="JBHLTP010000003">
    <property type="protein sequence ID" value="MFC0523068.1"/>
    <property type="molecule type" value="Genomic_DNA"/>
</dbReference>